<evidence type="ECO:0000313" key="1">
    <source>
        <dbReference type="EMBL" id="CAG8515438.1"/>
    </source>
</evidence>
<comment type="caution">
    <text evidence="1">The sequence shown here is derived from an EMBL/GenBank/DDBJ whole genome shotgun (WGS) entry which is preliminary data.</text>
</comment>
<evidence type="ECO:0000313" key="2">
    <source>
        <dbReference type="Proteomes" id="UP000789405"/>
    </source>
</evidence>
<dbReference type="AlphaFoldDB" id="A0A9N9A2D3"/>
<protein>
    <submittedName>
        <fullName evidence="1">13843_t:CDS:1</fullName>
    </submittedName>
</protein>
<gene>
    <name evidence="1" type="ORF">DERYTH_LOCUS3599</name>
</gene>
<proteinExistence type="predicted"/>
<accession>A0A9N9A2D3</accession>
<sequence>MSDFSVRESEGLSAFIKRAIADRVNESFQDDEKTEINDPSEYSLKGTDMELEIGEISMNIKEIVNGSENSFASNASELNRLNYETHPQAFYISRPIDTQEIVEALNLNGKYFL</sequence>
<name>A0A9N9A2D3_9GLOM</name>
<reference evidence="1" key="1">
    <citation type="submission" date="2021-06" db="EMBL/GenBank/DDBJ databases">
        <authorList>
            <person name="Kallberg Y."/>
            <person name="Tangrot J."/>
            <person name="Rosling A."/>
        </authorList>
    </citation>
    <scope>NUCLEOTIDE SEQUENCE</scope>
    <source>
        <strain evidence="1">MA453B</strain>
    </source>
</reference>
<keyword evidence="2" id="KW-1185">Reference proteome</keyword>
<organism evidence="1 2">
    <name type="scientific">Dentiscutata erythropus</name>
    <dbReference type="NCBI Taxonomy" id="1348616"/>
    <lineage>
        <taxon>Eukaryota</taxon>
        <taxon>Fungi</taxon>
        <taxon>Fungi incertae sedis</taxon>
        <taxon>Mucoromycota</taxon>
        <taxon>Glomeromycotina</taxon>
        <taxon>Glomeromycetes</taxon>
        <taxon>Diversisporales</taxon>
        <taxon>Gigasporaceae</taxon>
        <taxon>Dentiscutata</taxon>
    </lineage>
</organism>
<dbReference type="EMBL" id="CAJVPY010001288">
    <property type="protein sequence ID" value="CAG8515438.1"/>
    <property type="molecule type" value="Genomic_DNA"/>
</dbReference>
<dbReference type="Proteomes" id="UP000789405">
    <property type="component" value="Unassembled WGS sequence"/>
</dbReference>